<comment type="caution">
    <text evidence="2">The sequence shown here is derived from an EMBL/GenBank/DDBJ whole genome shotgun (WGS) entry which is preliminary data.</text>
</comment>
<keyword evidence="3" id="KW-1185">Reference proteome</keyword>
<evidence type="ECO:0000313" key="3">
    <source>
        <dbReference type="Proteomes" id="UP000095705"/>
    </source>
</evidence>
<dbReference type="EMBL" id="MEHK01000001">
    <property type="protein sequence ID" value="OEJ34825.1"/>
    <property type="molecule type" value="Genomic_DNA"/>
</dbReference>
<accession>A0A1E5PZ36</accession>
<reference evidence="2 3" key="1">
    <citation type="submission" date="2016-08" db="EMBL/GenBank/DDBJ databases">
        <title>The complete genome of Streptomyces subrutilus 10-1-1.</title>
        <authorList>
            <person name="Chen X."/>
        </authorList>
    </citation>
    <scope>NUCLEOTIDE SEQUENCE [LARGE SCALE GENOMIC DNA]</scope>
    <source>
        <strain evidence="2 3">10-1-1</strain>
    </source>
</reference>
<organism evidence="2 3">
    <name type="scientific">Streptomyces subrutilus</name>
    <dbReference type="NCBI Taxonomy" id="36818"/>
    <lineage>
        <taxon>Bacteria</taxon>
        <taxon>Bacillati</taxon>
        <taxon>Actinomycetota</taxon>
        <taxon>Actinomycetes</taxon>
        <taxon>Kitasatosporales</taxon>
        <taxon>Streptomycetaceae</taxon>
        <taxon>Streptomyces</taxon>
    </lineage>
</organism>
<dbReference type="STRING" id="36818.BGK67_28945"/>
<protein>
    <recommendedName>
        <fullName evidence="4">HAF repeat-containing protein</fullName>
    </recommendedName>
</protein>
<keyword evidence="1" id="KW-0732">Signal</keyword>
<evidence type="ECO:0000313" key="2">
    <source>
        <dbReference type="EMBL" id="OEJ34825.1"/>
    </source>
</evidence>
<feature type="signal peptide" evidence="1">
    <location>
        <begin position="1"/>
        <end position="26"/>
    </location>
</feature>
<dbReference type="OrthoDB" id="4209370at2"/>
<proteinExistence type="predicted"/>
<dbReference type="Proteomes" id="UP000095705">
    <property type="component" value="Unassembled WGS sequence"/>
</dbReference>
<dbReference type="RefSeq" id="WP_069923014.1">
    <property type="nucleotide sequence ID" value="NZ_MEHK01000001.1"/>
</dbReference>
<evidence type="ECO:0008006" key="4">
    <source>
        <dbReference type="Google" id="ProtNLM"/>
    </source>
</evidence>
<gene>
    <name evidence="2" type="ORF">BGK67_28945</name>
</gene>
<evidence type="ECO:0000256" key="1">
    <source>
        <dbReference type="SAM" id="SignalP"/>
    </source>
</evidence>
<dbReference type="AlphaFoldDB" id="A0A1E5PZ36"/>
<name>A0A1E5PZ36_9ACTN</name>
<sequence length="378" mass="38409">MRGTTSAAAAAAVLAGLITAAGPAAAAAPACTPGVTVLPSLTGGPAGSVRAFGPDGLAVGASSGLPAYWTADGRVHAVPMPEGFQEGTVTAVNGKGLMAGTVRSTAQGNPGAAFTYQLGAGSVRLITATSAHSGGAQVNDAGHVVALDDGVTKEWVNGKVARELPVPADAHPGTVISSVNGINKRGDVLGTAHTDYWDQDNDQIVSKTFPVVWPAGGYPTASLPVRNDGDPTIGTHATGIDDKGRVVGYEKLSHRDWQERKPAVWKRPYDALPAGPGLVAGYEHLTLDAVSPTTNTAVGTAVTFVEGYPHRLRAAYWAGTGAAKALPHPAGGTQDARSEAFAVSDDDRVGGSYWGWDGVGSGAVIWTCAGRQAYTPQS</sequence>
<feature type="chain" id="PRO_5009183871" description="HAF repeat-containing protein" evidence="1">
    <location>
        <begin position="27"/>
        <end position="378"/>
    </location>
</feature>